<proteinExistence type="predicted"/>
<evidence type="ECO:0000313" key="1">
    <source>
        <dbReference type="EMBL" id="MBC8563582.1"/>
    </source>
</evidence>
<name>A0ABR7N4M7_9FIRM</name>
<dbReference type="EMBL" id="JACRSX010000028">
    <property type="protein sequence ID" value="MBC8563582.1"/>
    <property type="molecule type" value="Genomic_DNA"/>
</dbReference>
<protein>
    <recommendedName>
        <fullName evidence="3">XRE family transcriptional regulator</fullName>
    </recommendedName>
</protein>
<reference evidence="1 2" key="1">
    <citation type="submission" date="2020-08" db="EMBL/GenBank/DDBJ databases">
        <title>Genome public.</title>
        <authorList>
            <person name="Liu C."/>
            <person name="Sun Q."/>
        </authorList>
    </citation>
    <scope>NUCLEOTIDE SEQUENCE [LARGE SCALE GENOMIC DNA]</scope>
    <source>
        <strain evidence="1 2">NSJ-37</strain>
    </source>
</reference>
<evidence type="ECO:0000313" key="2">
    <source>
        <dbReference type="Proteomes" id="UP000606193"/>
    </source>
</evidence>
<organism evidence="1 2">
    <name type="scientific">Jutongia huaianensis</name>
    <dbReference type="NCBI Taxonomy" id="2763668"/>
    <lineage>
        <taxon>Bacteria</taxon>
        <taxon>Bacillati</taxon>
        <taxon>Bacillota</taxon>
        <taxon>Clostridia</taxon>
        <taxon>Lachnospirales</taxon>
        <taxon>Lachnospiraceae</taxon>
        <taxon>Jutongia</taxon>
    </lineage>
</organism>
<gene>
    <name evidence="1" type="ORF">H8704_13325</name>
</gene>
<dbReference type="RefSeq" id="WP_249298589.1">
    <property type="nucleotide sequence ID" value="NZ_JACRSX010000028.1"/>
</dbReference>
<sequence>MNKENAMDENYGFDRFLLEKWGSANAGEDQKERRTACRKFQKALKDNDVAAAGTIRAWFGLGKRSEPNREKMVQLAFALGLSHQELDEYLQKGLRMPGIQVNDYREMIYYYGLEHGLSIQECDQMILVFEKHMCRAYVPVQEAHTVKLWRYYETWRQKDPVHFLKEMCTHAEMFKGYSKTTLDHFKRLKSQLLQDIRRSIRKNLLNDLKELGYMEEVAPYTLENSGEKEEIHRFLKNISRRVEVKNNPEMQALIQSVRRDCSVVYSGHERNRDLLRELYSPAMSGQDGKSIRYKKRTDAKKSYGLSYMTERHISDLVGISIQKEREIRLAQAIASLEGVDPDSACPRWICRLMKQELPEKSSKQEWQEITTGQAKKLLTKMHRKQKSRCLLIQREDLLPLLMEVARRKYHQDKEKTGEKENPQDAQKYFCTMANTILGACSMAPLDERYALDKKLLDSFWEEEMDSFADLLEEEDQAL</sequence>
<evidence type="ECO:0008006" key="3">
    <source>
        <dbReference type="Google" id="ProtNLM"/>
    </source>
</evidence>
<dbReference type="Proteomes" id="UP000606193">
    <property type="component" value="Unassembled WGS sequence"/>
</dbReference>
<accession>A0ABR7N4M7</accession>
<comment type="caution">
    <text evidence="1">The sequence shown here is derived from an EMBL/GenBank/DDBJ whole genome shotgun (WGS) entry which is preliminary data.</text>
</comment>
<keyword evidence="2" id="KW-1185">Reference proteome</keyword>